<evidence type="ECO:0000313" key="10">
    <source>
        <dbReference type="Proteomes" id="UP000016935"/>
    </source>
</evidence>
<dbReference type="GO" id="GO:0005506">
    <property type="term" value="F:iron ion binding"/>
    <property type="evidence" value="ECO:0007669"/>
    <property type="project" value="InterPro"/>
</dbReference>
<dbReference type="eggNOG" id="KOG0158">
    <property type="taxonomic scope" value="Eukaryota"/>
</dbReference>
<dbReference type="GO" id="GO:0020037">
    <property type="term" value="F:heme binding"/>
    <property type="evidence" value="ECO:0007669"/>
    <property type="project" value="InterPro"/>
</dbReference>
<dbReference type="GO" id="GO:0004497">
    <property type="term" value="F:monooxygenase activity"/>
    <property type="evidence" value="ECO:0007669"/>
    <property type="project" value="UniProtKB-KW"/>
</dbReference>
<dbReference type="InterPro" id="IPR002403">
    <property type="entry name" value="Cyt_P450_E_grp-IV"/>
</dbReference>
<evidence type="ECO:0000256" key="4">
    <source>
        <dbReference type="ARBA" id="ARBA00022723"/>
    </source>
</evidence>
<dbReference type="PRINTS" id="PR00465">
    <property type="entry name" value="EP450IV"/>
</dbReference>
<dbReference type="GeneID" id="19397542"/>
<dbReference type="SUPFAM" id="SSF48264">
    <property type="entry name" value="Cytochrome P450"/>
    <property type="match status" value="1"/>
</dbReference>
<dbReference type="InterPro" id="IPR050121">
    <property type="entry name" value="Cytochrome_P450_monoxygenase"/>
</dbReference>
<evidence type="ECO:0000256" key="8">
    <source>
        <dbReference type="SAM" id="SignalP"/>
    </source>
</evidence>
<dbReference type="InterPro" id="IPR036396">
    <property type="entry name" value="Cyt_P450_sf"/>
</dbReference>
<keyword evidence="4 6" id="KW-0479">Metal-binding</keyword>
<evidence type="ECO:0000256" key="3">
    <source>
        <dbReference type="ARBA" id="ARBA00022617"/>
    </source>
</evidence>
<evidence type="ECO:0000256" key="2">
    <source>
        <dbReference type="ARBA" id="ARBA00010617"/>
    </source>
</evidence>
<sequence>MFHSIWLGYLLYFLFHPLRKYPGPKFAALTNLCYLYNKACGKEVAWFCELHKKYGEVVRFAPEGLSYISPQAWKDITGHQLGGRPEFAKDMTRFYTPEQNGQHSIATELTAQDHNQTRKVFLNAFSEKALKLQEPLIRKYVTKLKQNIDATISGNPEISLNAVKLYNFTTFDVMGDLTFSEPLGMLDIGEYTPWVRGVFQNIKTFTLLQIPLFYPVLRHLFMTFMPPSLRDEQKKHFLHLAERVDKRIQKGVDIGKLDIWKLVLENPKVQLPLSKMHANAAVFMLAGTETIATLLSGLTYLLLVSPEKMDKLIVEIRALSEEELSFSILQRLEYLNACIEEALRCYPPIPIGLPREVPIGGAAVCGKWVPGKLRDSGYNTDRKDVLQPFSYGPRNCIGRNLAYHEIRLIIATILWNYDLELCLESNDWIHQKVYSVWDKPELVIKFKLLDR</sequence>
<evidence type="ECO:0000256" key="5">
    <source>
        <dbReference type="ARBA" id="ARBA00023004"/>
    </source>
</evidence>
<evidence type="ECO:0000256" key="1">
    <source>
        <dbReference type="ARBA" id="ARBA00001971"/>
    </source>
</evidence>
<dbReference type="PROSITE" id="PS00086">
    <property type="entry name" value="CYTOCHROME_P450"/>
    <property type="match status" value="1"/>
</dbReference>
<keyword evidence="5 6" id="KW-0408">Iron</keyword>
<dbReference type="EMBL" id="KB908833">
    <property type="protein sequence ID" value="EOA83056.1"/>
    <property type="molecule type" value="Genomic_DNA"/>
</dbReference>
<dbReference type="GO" id="GO:0016705">
    <property type="term" value="F:oxidoreductase activity, acting on paired donors, with incorporation or reduction of molecular oxygen"/>
    <property type="evidence" value="ECO:0007669"/>
    <property type="project" value="InterPro"/>
</dbReference>
<dbReference type="Gene3D" id="1.10.630.10">
    <property type="entry name" value="Cytochrome P450"/>
    <property type="match status" value="1"/>
</dbReference>
<dbReference type="HOGENOM" id="CLU_001570_14_11_1"/>
<keyword evidence="8" id="KW-0732">Signal</keyword>
<comment type="cofactor">
    <cofactor evidence="1 6">
        <name>heme</name>
        <dbReference type="ChEBI" id="CHEBI:30413"/>
    </cofactor>
</comment>
<evidence type="ECO:0008006" key="11">
    <source>
        <dbReference type="Google" id="ProtNLM"/>
    </source>
</evidence>
<feature type="signal peptide" evidence="8">
    <location>
        <begin position="1"/>
        <end position="20"/>
    </location>
</feature>
<dbReference type="CDD" id="cd11058">
    <property type="entry name" value="CYP60B-like"/>
    <property type="match status" value="1"/>
</dbReference>
<proteinExistence type="inferred from homology"/>
<gene>
    <name evidence="9" type="ORF">SETTUDRAFT_155666</name>
</gene>
<evidence type="ECO:0000256" key="7">
    <source>
        <dbReference type="RuleBase" id="RU000461"/>
    </source>
</evidence>
<dbReference type="InterPro" id="IPR001128">
    <property type="entry name" value="Cyt_P450"/>
</dbReference>
<dbReference type="OrthoDB" id="1470350at2759"/>
<keyword evidence="10" id="KW-1185">Reference proteome</keyword>
<dbReference type="Pfam" id="PF00067">
    <property type="entry name" value="p450"/>
    <property type="match status" value="2"/>
</dbReference>
<dbReference type="RefSeq" id="XP_008028899.1">
    <property type="nucleotide sequence ID" value="XM_008030708.1"/>
</dbReference>
<comment type="similarity">
    <text evidence="2 7">Belongs to the cytochrome P450 family.</text>
</comment>
<protein>
    <recommendedName>
        <fullName evidence="11">Cytochrome P450</fullName>
    </recommendedName>
</protein>
<dbReference type="PRINTS" id="PR00385">
    <property type="entry name" value="P450"/>
</dbReference>
<feature type="chain" id="PRO_5004343020" description="Cytochrome P450" evidence="8">
    <location>
        <begin position="21"/>
        <end position="451"/>
    </location>
</feature>
<reference evidence="9 10" key="1">
    <citation type="journal article" date="2012" name="PLoS Pathog.">
        <title>Diverse lifestyles and strategies of plant pathogenesis encoded in the genomes of eighteen Dothideomycetes fungi.</title>
        <authorList>
            <person name="Ohm R.A."/>
            <person name="Feau N."/>
            <person name="Henrissat B."/>
            <person name="Schoch C.L."/>
            <person name="Horwitz B.A."/>
            <person name="Barry K.W."/>
            <person name="Condon B.J."/>
            <person name="Copeland A.C."/>
            <person name="Dhillon B."/>
            <person name="Glaser F."/>
            <person name="Hesse C.N."/>
            <person name="Kosti I."/>
            <person name="LaButti K."/>
            <person name="Lindquist E.A."/>
            <person name="Lucas S."/>
            <person name="Salamov A.A."/>
            <person name="Bradshaw R.E."/>
            <person name="Ciuffetti L."/>
            <person name="Hamelin R.C."/>
            <person name="Kema G.H.J."/>
            <person name="Lawrence C."/>
            <person name="Scott J.A."/>
            <person name="Spatafora J.W."/>
            <person name="Turgeon B.G."/>
            <person name="de Wit P.J.G.M."/>
            <person name="Zhong S."/>
            <person name="Goodwin S.B."/>
            <person name="Grigoriev I.V."/>
        </authorList>
    </citation>
    <scope>NUCLEOTIDE SEQUENCE [LARGE SCALE GENOMIC DNA]</scope>
    <source>
        <strain evidence="10">28A</strain>
    </source>
</reference>
<keyword evidence="7" id="KW-0560">Oxidoreductase</keyword>
<keyword evidence="7" id="KW-0503">Monooxygenase</keyword>
<name>R0ID06_EXST2</name>
<dbReference type="PANTHER" id="PTHR24305">
    <property type="entry name" value="CYTOCHROME P450"/>
    <property type="match status" value="1"/>
</dbReference>
<reference evidence="9 10" key="2">
    <citation type="journal article" date="2013" name="PLoS Genet.">
        <title>Comparative genome structure, secondary metabolite, and effector coding capacity across Cochliobolus pathogens.</title>
        <authorList>
            <person name="Condon B.J."/>
            <person name="Leng Y."/>
            <person name="Wu D."/>
            <person name="Bushley K.E."/>
            <person name="Ohm R.A."/>
            <person name="Otillar R."/>
            <person name="Martin J."/>
            <person name="Schackwitz W."/>
            <person name="Grimwood J."/>
            <person name="MohdZainudin N."/>
            <person name="Xue C."/>
            <person name="Wang R."/>
            <person name="Manning V.A."/>
            <person name="Dhillon B."/>
            <person name="Tu Z.J."/>
            <person name="Steffenson B.J."/>
            <person name="Salamov A."/>
            <person name="Sun H."/>
            <person name="Lowry S."/>
            <person name="LaButti K."/>
            <person name="Han J."/>
            <person name="Copeland A."/>
            <person name="Lindquist E."/>
            <person name="Barry K."/>
            <person name="Schmutz J."/>
            <person name="Baker S.E."/>
            <person name="Ciuffetti L.M."/>
            <person name="Grigoriev I.V."/>
            <person name="Zhong S."/>
            <person name="Turgeon B.G."/>
        </authorList>
    </citation>
    <scope>NUCLEOTIDE SEQUENCE [LARGE SCALE GENOMIC DNA]</scope>
    <source>
        <strain evidence="10">28A</strain>
    </source>
</reference>
<dbReference type="PANTHER" id="PTHR24305:SF210">
    <property type="entry name" value="CYTOCHROME P450 MONOOXYGENASE ASQL-RELATED"/>
    <property type="match status" value="1"/>
</dbReference>
<evidence type="ECO:0000313" key="9">
    <source>
        <dbReference type="EMBL" id="EOA83056.1"/>
    </source>
</evidence>
<dbReference type="AlphaFoldDB" id="R0ID06"/>
<accession>R0ID06</accession>
<evidence type="ECO:0000256" key="6">
    <source>
        <dbReference type="PIRSR" id="PIRSR602403-1"/>
    </source>
</evidence>
<keyword evidence="3 6" id="KW-0349">Heme</keyword>
<organism evidence="9 10">
    <name type="scientific">Exserohilum turcicum (strain 28A)</name>
    <name type="common">Northern leaf blight fungus</name>
    <name type="synonym">Setosphaeria turcica</name>
    <dbReference type="NCBI Taxonomy" id="671987"/>
    <lineage>
        <taxon>Eukaryota</taxon>
        <taxon>Fungi</taxon>
        <taxon>Dikarya</taxon>
        <taxon>Ascomycota</taxon>
        <taxon>Pezizomycotina</taxon>
        <taxon>Dothideomycetes</taxon>
        <taxon>Pleosporomycetidae</taxon>
        <taxon>Pleosporales</taxon>
        <taxon>Pleosporineae</taxon>
        <taxon>Pleosporaceae</taxon>
        <taxon>Exserohilum</taxon>
    </lineage>
</organism>
<feature type="binding site" description="axial binding residue" evidence="6">
    <location>
        <position position="396"/>
    </location>
    <ligand>
        <name>heme</name>
        <dbReference type="ChEBI" id="CHEBI:30413"/>
    </ligand>
    <ligandPart>
        <name>Fe</name>
        <dbReference type="ChEBI" id="CHEBI:18248"/>
    </ligandPart>
</feature>
<dbReference type="Proteomes" id="UP000016935">
    <property type="component" value="Unassembled WGS sequence"/>
</dbReference>
<dbReference type="STRING" id="671987.R0ID06"/>
<dbReference type="InterPro" id="IPR017972">
    <property type="entry name" value="Cyt_P450_CS"/>
</dbReference>